<feature type="non-terminal residue" evidence="1">
    <location>
        <position position="1"/>
    </location>
</feature>
<dbReference type="AlphaFoldDB" id="X1UXU2"/>
<feature type="non-terminal residue" evidence="1">
    <location>
        <position position="244"/>
    </location>
</feature>
<proteinExistence type="predicted"/>
<gene>
    <name evidence="1" type="ORF">S12H4_50279</name>
</gene>
<sequence length="244" mass="28274">LRKLPSLPKIWEWFYSAATKKLSLVLLWDYFRHQIRAGLVSTWIWFVDGHLLPYTGKWKVRHSYNTQRRMPVPGRTNMVSCDGSGRIVDFEIQEGKGDLRAHIGALGHKWEGEVAQLPVMVFDREGHGSEFFFGLVQDGIAFVTWEKNADAAELAAIDDDKFEQEFEFNAKEYSIFEEERVFVYRPIDPETNKPEKGKGHEYVLRRIFIWNKTSQRRVSGLAWGESLSSEECAQAILNRWGASE</sequence>
<reference evidence="1" key="1">
    <citation type="journal article" date="2014" name="Front. Microbiol.">
        <title>High frequency of phylogenetically diverse reductive dehalogenase-homologous genes in deep subseafloor sedimentary metagenomes.</title>
        <authorList>
            <person name="Kawai M."/>
            <person name="Futagami T."/>
            <person name="Toyoda A."/>
            <person name="Takaki Y."/>
            <person name="Nishi S."/>
            <person name="Hori S."/>
            <person name="Arai W."/>
            <person name="Tsubouchi T."/>
            <person name="Morono Y."/>
            <person name="Uchiyama I."/>
            <person name="Ito T."/>
            <person name="Fujiyama A."/>
            <person name="Inagaki F."/>
            <person name="Takami H."/>
        </authorList>
    </citation>
    <scope>NUCLEOTIDE SEQUENCE</scope>
    <source>
        <strain evidence="1">Expedition CK06-06</strain>
    </source>
</reference>
<organism evidence="1">
    <name type="scientific">marine sediment metagenome</name>
    <dbReference type="NCBI Taxonomy" id="412755"/>
    <lineage>
        <taxon>unclassified sequences</taxon>
        <taxon>metagenomes</taxon>
        <taxon>ecological metagenomes</taxon>
    </lineage>
</organism>
<evidence type="ECO:0000313" key="1">
    <source>
        <dbReference type="EMBL" id="GAJ04711.1"/>
    </source>
</evidence>
<name>X1UXU2_9ZZZZ</name>
<protein>
    <submittedName>
        <fullName evidence="1">Uncharacterized protein</fullName>
    </submittedName>
</protein>
<comment type="caution">
    <text evidence="1">The sequence shown here is derived from an EMBL/GenBank/DDBJ whole genome shotgun (WGS) entry which is preliminary data.</text>
</comment>
<dbReference type="EMBL" id="BARW01031646">
    <property type="protein sequence ID" value="GAJ04711.1"/>
    <property type="molecule type" value="Genomic_DNA"/>
</dbReference>
<accession>X1UXU2</accession>